<dbReference type="SUPFAM" id="SSF53092">
    <property type="entry name" value="Creatinase/prolidase N-terminal domain"/>
    <property type="match status" value="1"/>
</dbReference>
<sequence length="115" mass="12697">MLHPDYEARRNRVLGKFREAGIDSLLVSGVANVRYLTGFTGDSSWLFLARGSQVILSDTRYETQLQSECPGLPAEIRDAGRTILDLAVDRIAAAGAKRAAFEAEHLNFATWQSLD</sequence>
<name>A0A5C6M3K4_9PLAN</name>
<accession>A0A5C6M3K4</accession>
<dbReference type="EMBL" id="SRHE01000540">
    <property type="protein sequence ID" value="TWW08705.1"/>
    <property type="molecule type" value="Genomic_DNA"/>
</dbReference>
<feature type="domain" description="Creatinase N-terminal" evidence="1">
    <location>
        <begin position="9"/>
        <end position="114"/>
    </location>
</feature>
<comment type="caution">
    <text evidence="2">The sequence shown here is derived from an EMBL/GenBank/DDBJ whole genome shotgun (WGS) entry which is preliminary data.</text>
</comment>
<evidence type="ECO:0000313" key="2">
    <source>
        <dbReference type="EMBL" id="TWW08705.1"/>
    </source>
</evidence>
<reference evidence="2 3" key="2">
    <citation type="submission" date="2019-08" db="EMBL/GenBank/DDBJ databases">
        <authorList>
            <person name="Henke P."/>
        </authorList>
    </citation>
    <scope>NUCLEOTIDE SEQUENCE [LARGE SCALE GENOMIC DNA]</scope>
    <source>
        <strain evidence="2">Phe10_nw2017</strain>
    </source>
</reference>
<proteinExistence type="predicted"/>
<dbReference type="InterPro" id="IPR000587">
    <property type="entry name" value="Creatinase_N"/>
</dbReference>
<keyword evidence="3" id="KW-1185">Reference proteome</keyword>
<evidence type="ECO:0000313" key="3">
    <source>
        <dbReference type="Proteomes" id="UP000321083"/>
    </source>
</evidence>
<feature type="non-terminal residue" evidence="2">
    <location>
        <position position="115"/>
    </location>
</feature>
<dbReference type="InterPro" id="IPR029149">
    <property type="entry name" value="Creatin/AminoP/Spt16_N"/>
</dbReference>
<evidence type="ECO:0000259" key="1">
    <source>
        <dbReference type="Pfam" id="PF01321"/>
    </source>
</evidence>
<reference evidence="2 3" key="1">
    <citation type="submission" date="2019-08" db="EMBL/GenBank/DDBJ databases">
        <title>100 year-old enigma solved: identification of Planctomyces bekefii, the type genus and species of the phylum Planctomycetes.</title>
        <authorList>
            <person name="Svetlana D.N."/>
            <person name="Overmann J."/>
        </authorList>
    </citation>
    <scope>NUCLEOTIDE SEQUENCE [LARGE SCALE GENOMIC DNA]</scope>
    <source>
        <strain evidence="2">Phe10_nw2017</strain>
    </source>
</reference>
<protein>
    <submittedName>
        <fullName evidence="2">Peptidase</fullName>
    </submittedName>
</protein>
<dbReference type="AlphaFoldDB" id="A0A5C6M3K4"/>
<organism evidence="2 3">
    <name type="scientific">Planctomyces bekefii</name>
    <dbReference type="NCBI Taxonomy" id="1653850"/>
    <lineage>
        <taxon>Bacteria</taxon>
        <taxon>Pseudomonadati</taxon>
        <taxon>Planctomycetota</taxon>
        <taxon>Planctomycetia</taxon>
        <taxon>Planctomycetales</taxon>
        <taxon>Planctomycetaceae</taxon>
        <taxon>Planctomyces</taxon>
    </lineage>
</organism>
<dbReference type="Pfam" id="PF01321">
    <property type="entry name" value="Creatinase_N"/>
    <property type="match status" value="1"/>
</dbReference>
<dbReference type="Proteomes" id="UP000321083">
    <property type="component" value="Unassembled WGS sequence"/>
</dbReference>
<gene>
    <name evidence="2" type="ORF">E3A20_21640</name>
</gene>
<dbReference type="Gene3D" id="3.40.350.10">
    <property type="entry name" value="Creatinase/prolidase N-terminal domain"/>
    <property type="match status" value="1"/>
</dbReference>